<keyword evidence="1" id="KW-0812">Transmembrane</keyword>
<dbReference type="EMBL" id="BMIN01000005">
    <property type="protein sequence ID" value="GGD09237.1"/>
    <property type="molecule type" value="Genomic_DNA"/>
</dbReference>
<protein>
    <recommendedName>
        <fullName evidence="4">DUF4083 domain-containing protein</fullName>
    </recommendedName>
</protein>
<comment type="caution">
    <text evidence="2">The sequence shown here is derived from an EMBL/GenBank/DDBJ whole genome shotgun (WGS) entry which is preliminary data.</text>
</comment>
<gene>
    <name evidence="2" type="ORF">GCM10011389_15960</name>
</gene>
<reference evidence="3" key="1">
    <citation type="journal article" date="2019" name="Int. J. Syst. Evol. Microbiol.">
        <title>The Global Catalogue of Microorganisms (GCM) 10K type strain sequencing project: providing services to taxonomists for standard genome sequencing and annotation.</title>
        <authorList>
            <consortium name="The Broad Institute Genomics Platform"/>
            <consortium name="The Broad Institute Genome Sequencing Center for Infectious Disease"/>
            <person name="Wu L."/>
            <person name="Ma J."/>
        </authorList>
    </citation>
    <scope>NUCLEOTIDE SEQUENCE [LARGE SCALE GENOMIC DNA]</scope>
    <source>
        <strain evidence="3">CGMCC 1.15353</strain>
    </source>
</reference>
<sequence>MISSVGLPGLMMLFVVGLLIVMFVVSFSLFMKKILKRQDYNRDIEARLDRLEKKVDQLLEESNRE</sequence>
<name>A0ABQ1Q084_9BACI</name>
<keyword evidence="1" id="KW-0472">Membrane</keyword>
<evidence type="ECO:0000313" key="2">
    <source>
        <dbReference type="EMBL" id="GGD09237.1"/>
    </source>
</evidence>
<proteinExistence type="predicted"/>
<dbReference type="RefSeq" id="WP_188652577.1">
    <property type="nucleotide sequence ID" value="NZ_BMIN01000005.1"/>
</dbReference>
<evidence type="ECO:0000313" key="3">
    <source>
        <dbReference type="Proteomes" id="UP000642571"/>
    </source>
</evidence>
<evidence type="ECO:0000256" key="1">
    <source>
        <dbReference type="SAM" id="Phobius"/>
    </source>
</evidence>
<feature type="transmembrane region" description="Helical" evidence="1">
    <location>
        <begin position="6"/>
        <end position="30"/>
    </location>
</feature>
<keyword evidence="3" id="KW-1185">Reference proteome</keyword>
<evidence type="ECO:0008006" key="4">
    <source>
        <dbReference type="Google" id="ProtNLM"/>
    </source>
</evidence>
<dbReference type="Proteomes" id="UP000642571">
    <property type="component" value="Unassembled WGS sequence"/>
</dbReference>
<accession>A0ABQ1Q084</accession>
<keyword evidence="1" id="KW-1133">Transmembrane helix</keyword>
<organism evidence="2 3">
    <name type="scientific">Pontibacillus salipaludis</name>
    <dbReference type="NCBI Taxonomy" id="1697394"/>
    <lineage>
        <taxon>Bacteria</taxon>
        <taxon>Bacillati</taxon>
        <taxon>Bacillota</taxon>
        <taxon>Bacilli</taxon>
        <taxon>Bacillales</taxon>
        <taxon>Bacillaceae</taxon>
        <taxon>Pontibacillus</taxon>
    </lineage>
</organism>